<gene>
    <name evidence="5" type="ORF">ANE_LOCUS11661</name>
</gene>
<dbReference type="Gene3D" id="3.40.395.10">
    <property type="entry name" value="Adenoviral Proteinase, Chain A"/>
    <property type="match status" value="1"/>
</dbReference>
<comment type="similarity">
    <text evidence="1">Belongs to the peptidase C48 family.</text>
</comment>
<dbReference type="EMBL" id="CABITT030000004">
    <property type="protein sequence ID" value="VVB01217.1"/>
    <property type="molecule type" value="Genomic_DNA"/>
</dbReference>
<dbReference type="InterPro" id="IPR038765">
    <property type="entry name" value="Papain-like_cys_pep_sf"/>
</dbReference>
<dbReference type="InterPro" id="IPR003653">
    <property type="entry name" value="Peptidase_C48_C"/>
</dbReference>
<accession>A0A565BIN2</accession>
<evidence type="ECO:0000256" key="2">
    <source>
        <dbReference type="ARBA" id="ARBA00022670"/>
    </source>
</evidence>
<evidence type="ECO:0000313" key="6">
    <source>
        <dbReference type="Proteomes" id="UP000489600"/>
    </source>
</evidence>
<dbReference type="Pfam" id="PF02902">
    <property type="entry name" value="Peptidase_C48"/>
    <property type="match status" value="1"/>
</dbReference>
<sequence>MEVLVSLLQSRHKEILLSERATFASPWLINIILSKQCALCAAKNKKLLGWDERFRTYVNASDAQWLEEVETVYVPMVLDDKHWVGLAINLKMWLIEVLATSSRSEHGTQQHRYKPFMLQRARGHYKNIHSGDCGPLAMKLLELHANGVNNDEITNLTDVKVNELRKAYAMDIYTEVVLPLYFP</sequence>
<dbReference type="PROSITE" id="PS50600">
    <property type="entry name" value="ULP_PROTEASE"/>
    <property type="match status" value="1"/>
</dbReference>
<feature type="domain" description="Ubiquitin-like protease family profile" evidence="4">
    <location>
        <begin position="1"/>
        <end position="144"/>
    </location>
</feature>
<dbReference type="GO" id="GO:0008234">
    <property type="term" value="F:cysteine-type peptidase activity"/>
    <property type="evidence" value="ECO:0007669"/>
    <property type="project" value="InterPro"/>
</dbReference>
<dbReference type="OrthoDB" id="1113371at2759"/>
<keyword evidence="2" id="KW-0645">Protease</keyword>
<dbReference type="SUPFAM" id="SSF54001">
    <property type="entry name" value="Cysteine proteinases"/>
    <property type="match status" value="1"/>
</dbReference>
<evidence type="ECO:0000256" key="1">
    <source>
        <dbReference type="ARBA" id="ARBA00005234"/>
    </source>
</evidence>
<protein>
    <recommendedName>
        <fullName evidence="4">Ubiquitin-like protease family profile domain-containing protein</fullName>
    </recommendedName>
</protein>
<evidence type="ECO:0000256" key="3">
    <source>
        <dbReference type="ARBA" id="ARBA00022801"/>
    </source>
</evidence>
<keyword evidence="6" id="KW-1185">Reference proteome</keyword>
<name>A0A565BIN2_9BRAS</name>
<dbReference type="Proteomes" id="UP000489600">
    <property type="component" value="Unassembled WGS sequence"/>
</dbReference>
<reference evidence="5" key="1">
    <citation type="submission" date="2019-07" db="EMBL/GenBank/DDBJ databases">
        <authorList>
            <person name="Dittberner H."/>
        </authorList>
    </citation>
    <scope>NUCLEOTIDE SEQUENCE [LARGE SCALE GENOMIC DNA]</scope>
</reference>
<dbReference type="GO" id="GO:0006508">
    <property type="term" value="P:proteolysis"/>
    <property type="evidence" value="ECO:0007669"/>
    <property type="project" value="UniProtKB-KW"/>
</dbReference>
<proteinExistence type="inferred from homology"/>
<keyword evidence="3" id="KW-0378">Hydrolase</keyword>
<evidence type="ECO:0000259" key="4">
    <source>
        <dbReference type="PROSITE" id="PS50600"/>
    </source>
</evidence>
<organism evidence="5 6">
    <name type="scientific">Arabis nemorensis</name>
    <dbReference type="NCBI Taxonomy" id="586526"/>
    <lineage>
        <taxon>Eukaryota</taxon>
        <taxon>Viridiplantae</taxon>
        <taxon>Streptophyta</taxon>
        <taxon>Embryophyta</taxon>
        <taxon>Tracheophyta</taxon>
        <taxon>Spermatophyta</taxon>
        <taxon>Magnoliopsida</taxon>
        <taxon>eudicotyledons</taxon>
        <taxon>Gunneridae</taxon>
        <taxon>Pentapetalae</taxon>
        <taxon>rosids</taxon>
        <taxon>malvids</taxon>
        <taxon>Brassicales</taxon>
        <taxon>Brassicaceae</taxon>
        <taxon>Arabideae</taxon>
        <taxon>Arabis</taxon>
    </lineage>
</organism>
<evidence type="ECO:0000313" key="5">
    <source>
        <dbReference type="EMBL" id="VVB01217.1"/>
    </source>
</evidence>
<comment type="caution">
    <text evidence="5">The sequence shown here is derived from an EMBL/GenBank/DDBJ whole genome shotgun (WGS) entry which is preliminary data.</text>
</comment>
<dbReference type="AlphaFoldDB" id="A0A565BIN2"/>